<comment type="subcellular location">
    <subcellularLocation>
        <location evidence="8">Cytoplasm</location>
    </subcellularLocation>
</comment>
<dbReference type="CDD" id="cd00560">
    <property type="entry name" value="PanC"/>
    <property type="match status" value="1"/>
</dbReference>
<protein>
    <recommendedName>
        <fullName evidence="8">Pantothenate synthetase</fullName>
        <shortName evidence="8">PS</shortName>
        <ecNumber evidence="8">6.3.2.1</ecNumber>
    </recommendedName>
    <alternativeName>
        <fullName evidence="8">Pantoate--beta-alanine ligase</fullName>
    </alternativeName>
    <alternativeName>
        <fullName evidence="8">Pantoate-activating enzyme</fullName>
    </alternativeName>
</protein>
<dbReference type="UniPathway" id="UPA00028">
    <property type="reaction ID" value="UER00005"/>
</dbReference>
<dbReference type="GO" id="GO:0005524">
    <property type="term" value="F:ATP binding"/>
    <property type="evidence" value="ECO:0007669"/>
    <property type="project" value="UniProtKB-KW"/>
</dbReference>
<comment type="similarity">
    <text evidence="2 8">Belongs to the pantothenate synthetase family.</text>
</comment>
<comment type="catalytic activity">
    <reaction evidence="7 8">
        <text>(R)-pantoate + beta-alanine + ATP = (R)-pantothenate + AMP + diphosphate + H(+)</text>
        <dbReference type="Rhea" id="RHEA:10912"/>
        <dbReference type="ChEBI" id="CHEBI:15378"/>
        <dbReference type="ChEBI" id="CHEBI:15980"/>
        <dbReference type="ChEBI" id="CHEBI:29032"/>
        <dbReference type="ChEBI" id="CHEBI:30616"/>
        <dbReference type="ChEBI" id="CHEBI:33019"/>
        <dbReference type="ChEBI" id="CHEBI:57966"/>
        <dbReference type="ChEBI" id="CHEBI:456215"/>
        <dbReference type="EC" id="6.3.2.1"/>
    </reaction>
</comment>
<evidence type="ECO:0000313" key="9">
    <source>
        <dbReference type="EMBL" id="KEQ12469.1"/>
    </source>
</evidence>
<feature type="binding site" evidence="8">
    <location>
        <begin position="30"/>
        <end position="37"/>
    </location>
    <ligand>
        <name>ATP</name>
        <dbReference type="ChEBI" id="CHEBI:30616"/>
    </ligand>
</feature>
<evidence type="ECO:0000256" key="7">
    <source>
        <dbReference type="ARBA" id="ARBA00048258"/>
    </source>
</evidence>
<dbReference type="NCBIfam" id="TIGR00018">
    <property type="entry name" value="panC"/>
    <property type="match status" value="1"/>
</dbReference>
<proteinExistence type="inferred from homology"/>
<feature type="binding site" evidence="8">
    <location>
        <position position="61"/>
    </location>
    <ligand>
        <name>(R)-pantoate</name>
        <dbReference type="ChEBI" id="CHEBI:15980"/>
    </ligand>
</feature>
<evidence type="ECO:0000256" key="6">
    <source>
        <dbReference type="ARBA" id="ARBA00022840"/>
    </source>
</evidence>
<dbReference type="Proteomes" id="UP000028006">
    <property type="component" value="Unassembled WGS sequence"/>
</dbReference>
<feature type="binding site" evidence="8">
    <location>
        <position position="155"/>
    </location>
    <ligand>
        <name>(R)-pantoate</name>
        <dbReference type="ChEBI" id="CHEBI:15980"/>
    </ligand>
</feature>
<evidence type="ECO:0000256" key="1">
    <source>
        <dbReference type="ARBA" id="ARBA00004990"/>
    </source>
</evidence>
<reference evidence="9 10" key="1">
    <citation type="submission" date="2014-06" db="EMBL/GenBank/DDBJ databases">
        <title>Whole Genome Sequences of Three Symbiotic Endozoicomonas Bacteria.</title>
        <authorList>
            <person name="Neave M.J."/>
            <person name="Apprill A."/>
            <person name="Voolstra C.R."/>
        </authorList>
    </citation>
    <scope>NUCLEOTIDE SEQUENCE [LARGE SCALE GENOMIC DNA]</scope>
    <source>
        <strain evidence="9 10">LMG 24815</strain>
    </source>
</reference>
<evidence type="ECO:0000256" key="4">
    <source>
        <dbReference type="ARBA" id="ARBA00022655"/>
    </source>
</evidence>
<evidence type="ECO:0000256" key="8">
    <source>
        <dbReference type="HAMAP-Rule" id="MF_00158"/>
    </source>
</evidence>
<dbReference type="PANTHER" id="PTHR21299">
    <property type="entry name" value="CYTIDYLATE KINASE/PANTOATE-BETA-ALANINE LIGASE"/>
    <property type="match status" value="1"/>
</dbReference>
<evidence type="ECO:0000256" key="2">
    <source>
        <dbReference type="ARBA" id="ARBA00009256"/>
    </source>
</evidence>
<dbReference type="Gene3D" id="3.30.1300.10">
    <property type="entry name" value="Pantoate-beta-alanine ligase, C-terminal domain"/>
    <property type="match status" value="1"/>
</dbReference>
<dbReference type="Pfam" id="PF02569">
    <property type="entry name" value="Pantoate_ligase"/>
    <property type="match status" value="1"/>
</dbReference>
<keyword evidence="10" id="KW-1185">Reference proteome</keyword>
<evidence type="ECO:0000256" key="5">
    <source>
        <dbReference type="ARBA" id="ARBA00022741"/>
    </source>
</evidence>
<feature type="binding site" evidence="8">
    <location>
        <position position="61"/>
    </location>
    <ligand>
        <name>beta-alanine</name>
        <dbReference type="ChEBI" id="CHEBI:57966"/>
    </ligand>
</feature>
<dbReference type="InterPro" id="IPR003721">
    <property type="entry name" value="Pantoate_ligase"/>
</dbReference>
<dbReference type="RefSeq" id="WP_034877828.1">
    <property type="nucleotide sequence ID" value="NZ_JOKG01000004.1"/>
</dbReference>
<dbReference type="GO" id="GO:0005829">
    <property type="term" value="C:cytosol"/>
    <property type="evidence" value="ECO:0007669"/>
    <property type="project" value="TreeGrafter"/>
</dbReference>
<keyword evidence="8" id="KW-0963">Cytoplasm</keyword>
<feature type="binding site" evidence="8">
    <location>
        <position position="178"/>
    </location>
    <ligand>
        <name>ATP</name>
        <dbReference type="ChEBI" id="CHEBI:30616"/>
    </ligand>
</feature>
<feature type="binding site" evidence="8">
    <location>
        <begin position="186"/>
        <end position="189"/>
    </location>
    <ligand>
        <name>ATP</name>
        <dbReference type="ChEBI" id="CHEBI:30616"/>
    </ligand>
</feature>
<dbReference type="InterPro" id="IPR014729">
    <property type="entry name" value="Rossmann-like_a/b/a_fold"/>
</dbReference>
<comment type="function">
    <text evidence="8">Catalyzes the condensation of pantoate with beta-alanine in an ATP-dependent reaction via a pantoyl-adenylate intermediate.</text>
</comment>
<comment type="pathway">
    <text evidence="1 8">Cofactor biosynthesis; (R)-pantothenate biosynthesis; (R)-pantothenate from (R)-pantoate and beta-alanine: step 1/1.</text>
</comment>
<dbReference type="PANTHER" id="PTHR21299:SF1">
    <property type="entry name" value="PANTOATE--BETA-ALANINE LIGASE"/>
    <property type="match status" value="1"/>
</dbReference>
<evidence type="ECO:0000256" key="3">
    <source>
        <dbReference type="ARBA" id="ARBA00022598"/>
    </source>
</evidence>
<name>A0A081N1Z6_9GAMM</name>
<dbReference type="Gene3D" id="3.40.50.620">
    <property type="entry name" value="HUPs"/>
    <property type="match status" value="1"/>
</dbReference>
<dbReference type="NCBIfam" id="TIGR00125">
    <property type="entry name" value="cyt_tran_rel"/>
    <property type="match status" value="1"/>
</dbReference>
<keyword evidence="4 8" id="KW-0566">Pantothenate biosynthesis</keyword>
<dbReference type="AlphaFoldDB" id="A0A081N1Z6"/>
<dbReference type="HAMAP" id="MF_00158">
    <property type="entry name" value="PanC"/>
    <property type="match status" value="1"/>
</dbReference>
<dbReference type="GO" id="GO:0004592">
    <property type="term" value="F:pantoate-beta-alanine ligase activity"/>
    <property type="evidence" value="ECO:0007669"/>
    <property type="project" value="UniProtKB-UniRule"/>
</dbReference>
<gene>
    <name evidence="8" type="primary">panC</name>
    <name evidence="9" type="ORF">GZ77_18275</name>
</gene>
<dbReference type="InterPro" id="IPR004821">
    <property type="entry name" value="Cyt_trans-like"/>
</dbReference>
<dbReference type="EMBL" id="JOKG01000004">
    <property type="protein sequence ID" value="KEQ12469.1"/>
    <property type="molecule type" value="Genomic_DNA"/>
</dbReference>
<keyword evidence="3 8" id="KW-0436">Ligase</keyword>
<keyword evidence="6 8" id="KW-0067">ATP-binding</keyword>
<comment type="caution">
    <text evidence="9">The sequence shown here is derived from an EMBL/GenBank/DDBJ whole genome shotgun (WGS) entry which is preliminary data.</text>
</comment>
<sequence length="283" mass="31029">MKTVHTISEVQAAVAALKAEGKRVGFVPTMGNLHGGHLTLVEKAKEACDVVVVSIYVNPLQFGPNEDYDSYPRTMEQDSQLLMDHGVDILFACQTTEIYPEGSENHTHVSVDILDGMHCGKSRPGFFTGIATVVTKLFNIVRPDVAVFGEKDFQQLTIIRKMVRDMCMPVEIIGAAIAREATGLAKSSRNGYLTQEEREVIAPTLHQCLQDARKAIIAGERDYDLLRRNAFAKLAEAGFKPDYFNISSTLTLLPAGAEDQSLVILAAGYLGKARLIDNLAFDL</sequence>
<dbReference type="SUPFAM" id="SSF52374">
    <property type="entry name" value="Nucleotidylyl transferase"/>
    <property type="match status" value="1"/>
</dbReference>
<feature type="binding site" evidence="8">
    <location>
        <begin position="149"/>
        <end position="152"/>
    </location>
    <ligand>
        <name>ATP</name>
        <dbReference type="ChEBI" id="CHEBI:30616"/>
    </ligand>
</feature>
<dbReference type="eggNOG" id="COG0414">
    <property type="taxonomic scope" value="Bacteria"/>
</dbReference>
<organism evidence="9 10">
    <name type="scientific">Endozoicomonas montiporae</name>
    <dbReference type="NCBI Taxonomy" id="1027273"/>
    <lineage>
        <taxon>Bacteria</taxon>
        <taxon>Pseudomonadati</taxon>
        <taxon>Pseudomonadota</taxon>
        <taxon>Gammaproteobacteria</taxon>
        <taxon>Oceanospirillales</taxon>
        <taxon>Endozoicomonadaceae</taxon>
        <taxon>Endozoicomonas</taxon>
    </lineage>
</organism>
<accession>A0A081N1Z6</accession>
<dbReference type="InterPro" id="IPR042176">
    <property type="entry name" value="Pantoate_ligase_C"/>
</dbReference>
<dbReference type="GO" id="GO:0015940">
    <property type="term" value="P:pantothenate biosynthetic process"/>
    <property type="evidence" value="ECO:0007669"/>
    <property type="project" value="UniProtKB-UniRule"/>
</dbReference>
<dbReference type="EC" id="6.3.2.1" evidence="8"/>
<evidence type="ECO:0000313" key="10">
    <source>
        <dbReference type="Proteomes" id="UP000028006"/>
    </source>
</evidence>
<comment type="miscellaneous">
    <text evidence="8">The reaction proceeds by a bi uni uni bi ping pong mechanism.</text>
</comment>
<dbReference type="FunFam" id="3.40.50.620:FF:000013">
    <property type="entry name" value="Pantothenate synthetase"/>
    <property type="match status" value="1"/>
</dbReference>
<keyword evidence="5 8" id="KW-0547">Nucleotide-binding</keyword>
<comment type="subunit">
    <text evidence="8">Homodimer.</text>
</comment>
<feature type="active site" description="Proton donor" evidence="8">
    <location>
        <position position="37"/>
    </location>
</feature>